<dbReference type="GO" id="GO:0008137">
    <property type="term" value="F:NADH dehydrogenase (ubiquinone) activity"/>
    <property type="evidence" value="ECO:0007669"/>
    <property type="project" value="UniProtKB-EC"/>
</dbReference>
<evidence type="ECO:0000256" key="9">
    <source>
        <dbReference type="ARBA" id="ARBA00022982"/>
    </source>
</evidence>
<evidence type="ECO:0000256" key="6">
    <source>
        <dbReference type="ARBA" id="ARBA00022660"/>
    </source>
</evidence>
<evidence type="ECO:0000256" key="10">
    <source>
        <dbReference type="ARBA" id="ARBA00022989"/>
    </source>
</evidence>
<evidence type="ECO:0000256" key="5">
    <source>
        <dbReference type="ARBA" id="ARBA00022448"/>
    </source>
</evidence>
<dbReference type="EC" id="7.1.1.2" evidence="3"/>
<dbReference type="PANTHER" id="PTHR11435">
    <property type="entry name" value="NADH UBIQUINONE OXIDOREDUCTASE SUBUNIT ND6"/>
    <property type="match status" value="1"/>
</dbReference>
<reference evidence="17" key="1">
    <citation type="journal article" date="2018" name="J. Hered.">
        <title>One hundred mitochondrial genomes of cicadas.</title>
        <authorList>
            <person name="Lukasik P."/>
            <person name="Chong R.A."/>
            <person name="Nazario K."/>
            <person name="Matsuura Y."/>
            <person name="Bublitz D."/>
            <person name="Campbell M.A."/>
            <person name="Meyer M."/>
            <person name="Van Leuven J.T."/>
            <person name="Pessacq P."/>
            <person name="Veloso C."/>
            <person name="Simon C."/>
            <person name="McCutcheon J.P."/>
        </authorList>
    </citation>
    <scope>NUCLEOTIDE SEQUENCE</scope>
    <source>
        <strain evidence="17">HYAMAC</strain>
        <tissue evidence="17">Bacteriome</tissue>
    </source>
</reference>
<evidence type="ECO:0000256" key="13">
    <source>
        <dbReference type="ARBA" id="ARBA00023136"/>
    </source>
</evidence>
<comment type="similarity">
    <text evidence="2">Belongs to the complex I subunit 6 family.</text>
</comment>
<keyword evidence="7 16" id="KW-0812">Transmembrane</keyword>
<evidence type="ECO:0000256" key="7">
    <source>
        <dbReference type="ARBA" id="ARBA00022692"/>
    </source>
</evidence>
<evidence type="ECO:0000256" key="11">
    <source>
        <dbReference type="ARBA" id="ARBA00023027"/>
    </source>
</evidence>
<evidence type="ECO:0000256" key="12">
    <source>
        <dbReference type="ARBA" id="ARBA00023128"/>
    </source>
</evidence>
<gene>
    <name evidence="17" type="primary">nad6</name>
</gene>
<sequence length="161" mass="19031">MKILVLMLILMSINFMFMKHPLSMGFILLLSTMFASLTCSLNMNSYFMSYILYMIFIGGMMILFMYMSSIASNEKFYFSMKLMLMNLILVLITMMIEFDSLNNQNMMLSINWYNEYCNYLMYKLYMMPSGIITLMMIIYLLFALIVVSNIIKMKNIPLRSN</sequence>
<name>A0A344ALL2_9HEMI</name>
<comment type="subcellular location">
    <subcellularLocation>
        <location evidence="1">Mitochondrion membrane</location>
        <topology evidence="1">Multi-pass membrane protein</topology>
    </subcellularLocation>
</comment>
<evidence type="ECO:0000256" key="8">
    <source>
        <dbReference type="ARBA" id="ARBA00022967"/>
    </source>
</evidence>
<evidence type="ECO:0000256" key="4">
    <source>
        <dbReference type="ARBA" id="ARBA00021095"/>
    </source>
</evidence>
<accession>A0A344ALL2</accession>
<dbReference type="AlphaFoldDB" id="A0A344ALL2"/>
<organism evidence="17">
    <name type="scientific">Hyalessa maculaticollis</name>
    <dbReference type="NCBI Taxonomy" id="1195103"/>
    <lineage>
        <taxon>Eukaryota</taxon>
        <taxon>Metazoa</taxon>
        <taxon>Ecdysozoa</taxon>
        <taxon>Arthropoda</taxon>
        <taxon>Hexapoda</taxon>
        <taxon>Insecta</taxon>
        <taxon>Pterygota</taxon>
        <taxon>Neoptera</taxon>
        <taxon>Paraneoptera</taxon>
        <taxon>Hemiptera</taxon>
        <taxon>Auchenorrhyncha</taxon>
        <taxon>Cicadoidea</taxon>
        <taxon>Cicadidae</taxon>
        <taxon>Cicadinae</taxon>
        <taxon>Dundubiini</taxon>
        <taxon>Hyalessa</taxon>
    </lineage>
</organism>
<evidence type="ECO:0000256" key="2">
    <source>
        <dbReference type="ARBA" id="ARBA00005698"/>
    </source>
</evidence>
<dbReference type="GO" id="GO:0031966">
    <property type="term" value="C:mitochondrial membrane"/>
    <property type="evidence" value="ECO:0007669"/>
    <property type="project" value="UniProtKB-SubCell"/>
</dbReference>
<evidence type="ECO:0000256" key="15">
    <source>
        <dbReference type="ARBA" id="ARBA00049551"/>
    </source>
</evidence>
<feature type="transmembrane region" description="Helical" evidence="16">
    <location>
        <begin position="78"/>
        <end position="98"/>
    </location>
</feature>
<feature type="transmembrane region" description="Helical" evidence="16">
    <location>
        <begin position="45"/>
        <end position="66"/>
    </location>
</feature>
<reference evidence="17" key="2">
    <citation type="journal article" date="2018" name="Proc. Natl. Acad. Sci. U.S.A.">
        <title>Recurrent symbiont recruitment from fungal parasites in cicadas.</title>
        <authorList>
            <person name="Yu M."/>
            <person name="Moriyama M."/>
            <person name="Lukasik P."/>
            <person name="Vanderpool D."/>
            <person name="Tanahashi M."/>
            <person name="Meng X.-Y."/>
            <person name="McCutcheon J.P."/>
            <person name="Fukatsu T."/>
        </authorList>
    </citation>
    <scope>NUCLEOTIDE SEQUENCE</scope>
    <source>
        <strain evidence="17">HYAMAC</strain>
        <tissue evidence="17">Bacteriome</tissue>
    </source>
</reference>
<comment type="catalytic activity">
    <reaction evidence="15">
        <text>a ubiquinone + NADH + 5 H(+)(in) = a ubiquinol + NAD(+) + 4 H(+)(out)</text>
        <dbReference type="Rhea" id="RHEA:29091"/>
        <dbReference type="Rhea" id="RHEA-COMP:9565"/>
        <dbReference type="Rhea" id="RHEA-COMP:9566"/>
        <dbReference type="ChEBI" id="CHEBI:15378"/>
        <dbReference type="ChEBI" id="CHEBI:16389"/>
        <dbReference type="ChEBI" id="CHEBI:17976"/>
        <dbReference type="ChEBI" id="CHEBI:57540"/>
        <dbReference type="ChEBI" id="CHEBI:57945"/>
        <dbReference type="EC" id="7.1.1.2"/>
    </reaction>
</comment>
<keyword evidence="6" id="KW-0679">Respiratory chain</keyword>
<keyword evidence="9" id="KW-0249">Electron transport</keyword>
<keyword evidence="11" id="KW-0520">NAD</keyword>
<keyword evidence="12 17" id="KW-0496">Mitochondrion</keyword>
<dbReference type="PANTHER" id="PTHR11435:SF1">
    <property type="entry name" value="NADH-UBIQUINONE OXIDOREDUCTASE CHAIN 6"/>
    <property type="match status" value="1"/>
</dbReference>
<evidence type="ECO:0000256" key="14">
    <source>
        <dbReference type="ARBA" id="ARBA00031019"/>
    </source>
</evidence>
<keyword evidence="10 16" id="KW-1133">Transmembrane helix</keyword>
<proteinExistence type="inferred from homology"/>
<feature type="transmembrane region" description="Helical" evidence="16">
    <location>
        <begin position="130"/>
        <end position="151"/>
    </location>
</feature>
<keyword evidence="5" id="KW-0813">Transport</keyword>
<keyword evidence="8" id="KW-1278">Translocase</keyword>
<evidence type="ECO:0000256" key="1">
    <source>
        <dbReference type="ARBA" id="ARBA00004225"/>
    </source>
</evidence>
<evidence type="ECO:0000313" key="17">
    <source>
        <dbReference type="EMBL" id="AWV83260.1"/>
    </source>
</evidence>
<geneLocation type="mitochondrion" evidence="17"/>
<evidence type="ECO:0000256" key="3">
    <source>
        <dbReference type="ARBA" id="ARBA00012944"/>
    </source>
</evidence>
<evidence type="ECO:0000256" key="16">
    <source>
        <dbReference type="SAM" id="Phobius"/>
    </source>
</evidence>
<dbReference type="EMBL" id="MG737722">
    <property type="protein sequence ID" value="AWV83260.1"/>
    <property type="molecule type" value="Genomic_DNA"/>
</dbReference>
<keyword evidence="13 16" id="KW-0472">Membrane</keyword>
<dbReference type="InterPro" id="IPR050269">
    <property type="entry name" value="ComplexI_Subunit6"/>
</dbReference>
<protein>
    <recommendedName>
        <fullName evidence="4">NADH-ubiquinone oxidoreductase chain 6</fullName>
        <ecNumber evidence="3">7.1.1.2</ecNumber>
    </recommendedName>
    <alternativeName>
        <fullName evidence="14">NADH dehydrogenase subunit 6</fullName>
    </alternativeName>
</protein>